<evidence type="ECO:0000256" key="3">
    <source>
        <dbReference type="SAM" id="SignalP"/>
    </source>
</evidence>
<dbReference type="InterPro" id="IPR023346">
    <property type="entry name" value="Lysozyme-like_dom_sf"/>
</dbReference>
<dbReference type="EMBL" id="CP136964">
    <property type="protein sequence ID" value="WOS96761.1"/>
    <property type="molecule type" value="Genomic_DNA"/>
</dbReference>
<evidence type="ECO:0000259" key="4">
    <source>
        <dbReference type="Pfam" id="PF06737"/>
    </source>
</evidence>
<accession>A0AAF0YJP0</accession>
<protein>
    <submittedName>
        <fullName evidence="5">Transglycosylase family protein</fullName>
    </submittedName>
</protein>
<evidence type="ECO:0000313" key="6">
    <source>
        <dbReference type="Proteomes" id="UP000243626"/>
    </source>
</evidence>
<dbReference type="AlphaFoldDB" id="A0AAF0YJP0"/>
<evidence type="ECO:0000256" key="2">
    <source>
        <dbReference type="ARBA" id="ARBA00023295"/>
    </source>
</evidence>
<reference evidence="6" key="1">
    <citation type="submission" date="2017-09" db="EMBL/GenBank/DDBJ databases">
        <title>Bacterial strain isolated from the female urinary microbiota.</title>
        <authorList>
            <person name="Thomas-White K."/>
            <person name="Kumar N."/>
            <person name="Forster S."/>
            <person name="Putonti C."/>
            <person name="Lawley T."/>
            <person name="Wolfe A.J."/>
        </authorList>
    </citation>
    <scope>NUCLEOTIDE SEQUENCE [LARGE SCALE GENOMIC DNA]</scope>
    <source>
        <strain evidence="6">UMB0959</strain>
    </source>
</reference>
<keyword evidence="6" id="KW-1185">Reference proteome</keyword>
<dbReference type="Pfam" id="PF06737">
    <property type="entry name" value="Transglycosylas"/>
    <property type="match status" value="1"/>
</dbReference>
<dbReference type="InterPro" id="IPR010618">
    <property type="entry name" value="RPF"/>
</dbReference>
<feature type="chain" id="PRO_5042084253" evidence="3">
    <location>
        <begin position="21"/>
        <end position="219"/>
    </location>
</feature>
<evidence type="ECO:0000313" key="5">
    <source>
        <dbReference type="EMBL" id="WOS96761.1"/>
    </source>
</evidence>
<dbReference type="RefSeq" id="WP_317846622.1">
    <property type="nucleotide sequence ID" value="NZ_CP136964.1"/>
</dbReference>
<keyword evidence="2" id="KW-0326">Glycosidase</keyword>
<proteinExistence type="predicted"/>
<dbReference type="Proteomes" id="UP000243626">
    <property type="component" value="Chromosome"/>
</dbReference>
<gene>
    <name evidence="5" type="ORF">CJ229_003180</name>
</gene>
<keyword evidence="3" id="KW-0732">Signal</keyword>
<evidence type="ECO:0000256" key="1">
    <source>
        <dbReference type="ARBA" id="ARBA00022801"/>
    </source>
</evidence>
<feature type="signal peptide" evidence="3">
    <location>
        <begin position="1"/>
        <end position="20"/>
    </location>
</feature>
<dbReference type="SUPFAM" id="SSF53955">
    <property type="entry name" value="Lysozyme-like"/>
    <property type="match status" value="1"/>
</dbReference>
<dbReference type="Gene3D" id="1.10.530.10">
    <property type="match status" value="1"/>
</dbReference>
<name>A0AAF0YJP0_9STAP</name>
<dbReference type="KEGG" id="nmy:CJ229_003180"/>
<organism evidence="5 6">
    <name type="scientific">Nosocomiicoccus massiliensis</name>
    <dbReference type="NCBI Taxonomy" id="1232430"/>
    <lineage>
        <taxon>Bacteria</taxon>
        <taxon>Bacillati</taxon>
        <taxon>Bacillota</taxon>
        <taxon>Bacilli</taxon>
        <taxon>Bacillales</taxon>
        <taxon>Staphylococcaceae</taxon>
        <taxon>Nosocomiicoccus</taxon>
    </lineage>
</organism>
<dbReference type="GO" id="GO:0016798">
    <property type="term" value="F:hydrolase activity, acting on glycosyl bonds"/>
    <property type="evidence" value="ECO:0007669"/>
    <property type="project" value="UniProtKB-KW"/>
</dbReference>
<sequence>MKKTILTTGLAVGLSLSSLAGVQANASEVNVDEAKLAKLAINNPEKLNEAPVQEGAYEISFDSEGTTFKFKSDGERWVWKYAPVGSDFSDFDNSFNNNESYVASAPVVENYSSYETYEAPSYSYNEPNYSYSAPKASAPSSNDGLNWAALAMCESGGNPNIVDASGTYHGLYQFDAGTWASVGGTGVASQASAEEQTMRAKMLYAQRGAQPWPNCGAYL</sequence>
<keyword evidence="1" id="KW-0378">Hydrolase</keyword>
<dbReference type="CDD" id="cd13925">
    <property type="entry name" value="RPF"/>
    <property type="match status" value="1"/>
</dbReference>
<feature type="domain" description="Resuscitation-promoting factor core lysozyme-like" evidence="4">
    <location>
        <begin position="143"/>
        <end position="215"/>
    </location>
</feature>